<accession>J0WQ29</accession>
<dbReference type="KEGG" id="adl:AURDEDRAFT_117614"/>
<gene>
    <name evidence="3" type="ORF">AURDEDRAFT_117614</name>
</gene>
<dbReference type="PANTHER" id="PTHR30383:SF31">
    <property type="entry name" value="SGNH HYDROLASE-TYPE ESTERASE DOMAIN-CONTAINING PROTEIN-RELATED"/>
    <property type="match status" value="1"/>
</dbReference>
<dbReference type="OMA" id="THPNDVG"/>
<dbReference type="AlphaFoldDB" id="J0WQ29"/>
<dbReference type="GO" id="GO:0004622">
    <property type="term" value="F:phosphatidylcholine lysophospholipase activity"/>
    <property type="evidence" value="ECO:0007669"/>
    <property type="project" value="TreeGrafter"/>
</dbReference>
<organism evidence="3 4">
    <name type="scientific">Auricularia subglabra (strain TFB-10046 / SS5)</name>
    <name type="common">White-rot fungus</name>
    <name type="synonym">Auricularia delicata (strain TFB10046)</name>
    <dbReference type="NCBI Taxonomy" id="717982"/>
    <lineage>
        <taxon>Eukaryota</taxon>
        <taxon>Fungi</taxon>
        <taxon>Dikarya</taxon>
        <taxon>Basidiomycota</taxon>
        <taxon>Agaricomycotina</taxon>
        <taxon>Agaricomycetes</taxon>
        <taxon>Auriculariales</taxon>
        <taxon>Auriculariaceae</taxon>
        <taxon>Auricularia</taxon>
    </lineage>
</organism>
<evidence type="ECO:0000259" key="2">
    <source>
        <dbReference type="Pfam" id="PF13472"/>
    </source>
</evidence>
<dbReference type="PANTHER" id="PTHR30383">
    <property type="entry name" value="THIOESTERASE 1/PROTEASE 1/LYSOPHOSPHOLIPASE L1"/>
    <property type="match status" value="1"/>
</dbReference>
<evidence type="ECO:0000313" key="4">
    <source>
        <dbReference type="Proteomes" id="UP000006514"/>
    </source>
</evidence>
<feature type="domain" description="SGNH hydrolase-type esterase" evidence="2">
    <location>
        <begin position="31"/>
        <end position="205"/>
    </location>
</feature>
<dbReference type="InterPro" id="IPR013830">
    <property type="entry name" value="SGNH_hydro"/>
</dbReference>
<dbReference type="InterPro" id="IPR051532">
    <property type="entry name" value="Ester_Hydrolysis_Enzymes"/>
</dbReference>
<dbReference type="EMBL" id="JH687936">
    <property type="protein sequence ID" value="EJD34560.1"/>
    <property type="molecule type" value="Genomic_DNA"/>
</dbReference>
<evidence type="ECO:0000313" key="3">
    <source>
        <dbReference type="EMBL" id="EJD34560.1"/>
    </source>
</evidence>
<feature type="chain" id="PRO_5003740710" evidence="1">
    <location>
        <begin position="21"/>
        <end position="237"/>
    </location>
</feature>
<dbReference type="Pfam" id="PF13472">
    <property type="entry name" value="Lipase_GDSL_2"/>
    <property type="match status" value="1"/>
</dbReference>
<dbReference type="Proteomes" id="UP000006514">
    <property type="component" value="Unassembled WGS sequence"/>
</dbReference>
<reference evidence="4" key="1">
    <citation type="journal article" date="2012" name="Science">
        <title>The Paleozoic origin of enzymatic lignin decomposition reconstructed from 31 fungal genomes.</title>
        <authorList>
            <person name="Floudas D."/>
            <person name="Binder M."/>
            <person name="Riley R."/>
            <person name="Barry K."/>
            <person name="Blanchette R.A."/>
            <person name="Henrissat B."/>
            <person name="Martinez A.T."/>
            <person name="Otillar R."/>
            <person name="Spatafora J.W."/>
            <person name="Yadav J.S."/>
            <person name="Aerts A."/>
            <person name="Benoit I."/>
            <person name="Boyd A."/>
            <person name="Carlson A."/>
            <person name="Copeland A."/>
            <person name="Coutinho P.M."/>
            <person name="de Vries R.P."/>
            <person name="Ferreira P."/>
            <person name="Findley K."/>
            <person name="Foster B."/>
            <person name="Gaskell J."/>
            <person name="Glotzer D."/>
            <person name="Gorecki P."/>
            <person name="Heitman J."/>
            <person name="Hesse C."/>
            <person name="Hori C."/>
            <person name="Igarashi K."/>
            <person name="Jurgens J.A."/>
            <person name="Kallen N."/>
            <person name="Kersten P."/>
            <person name="Kohler A."/>
            <person name="Kuees U."/>
            <person name="Kumar T.K.A."/>
            <person name="Kuo A."/>
            <person name="LaButti K."/>
            <person name="Larrondo L.F."/>
            <person name="Lindquist E."/>
            <person name="Ling A."/>
            <person name="Lombard V."/>
            <person name="Lucas S."/>
            <person name="Lundell T."/>
            <person name="Martin R."/>
            <person name="McLaughlin D.J."/>
            <person name="Morgenstern I."/>
            <person name="Morin E."/>
            <person name="Murat C."/>
            <person name="Nagy L.G."/>
            <person name="Nolan M."/>
            <person name="Ohm R.A."/>
            <person name="Patyshakuliyeva A."/>
            <person name="Rokas A."/>
            <person name="Ruiz-Duenas F.J."/>
            <person name="Sabat G."/>
            <person name="Salamov A."/>
            <person name="Samejima M."/>
            <person name="Schmutz J."/>
            <person name="Slot J.C."/>
            <person name="St John F."/>
            <person name="Stenlid J."/>
            <person name="Sun H."/>
            <person name="Sun S."/>
            <person name="Syed K."/>
            <person name="Tsang A."/>
            <person name="Wiebenga A."/>
            <person name="Young D."/>
            <person name="Pisabarro A."/>
            <person name="Eastwood D.C."/>
            <person name="Martin F."/>
            <person name="Cullen D."/>
            <person name="Grigoriev I.V."/>
            <person name="Hibbett D.S."/>
        </authorList>
    </citation>
    <scope>NUCLEOTIDE SEQUENCE [LARGE SCALE GENOMIC DNA]</scope>
    <source>
        <strain evidence="4">TFB10046</strain>
    </source>
</reference>
<name>J0WQ29_AURST</name>
<dbReference type="CDD" id="cd01833">
    <property type="entry name" value="XynB_like"/>
    <property type="match status" value="1"/>
</dbReference>
<feature type="signal peptide" evidence="1">
    <location>
        <begin position="1"/>
        <end position="20"/>
    </location>
</feature>
<protein>
    <submittedName>
        <fullName evidence="3">FG-GAP repeat domain-containing protein</fullName>
    </submittedName>
</protein>
<keyword evidence="1" id="KW-0732">Signal</keyword>
<dbReference type="SUPFAM" id="SSF52266">
    <property type="entry name" value="SGNH hydrolase"/>
    <property type="match status" value="1"/>
</dbReference>
<dbReference type="InParanoid" id="J0WQ29"/>
<dbReference type="OrthoDB" id="2119228at2759"/>
<dbReference type="eggNOG" id="ENOG502SIJX">
    <property type="taxonomic scope" value="Eukaryota"/>
</dbReference>
<dbReference type="Gene3D" id="3.40.50.1110">
    <property type="entry name" value="SGNH hydrolase"/>
    <property type="match status" value="1"/>
</dbReference>
<dbReference type="InterPro" id="IPR036514">
    <property type="entry name" value="SGNH_hydro_sf"/>
</dbReference>
<proteinExistence type="predicted"/>
<evidence type="ECO:0000256" key="1">
    <source>
        <dbReference type="SAM" id="SignalP"/>
    </source>
</evidence>
<keyword evidence="4" id="KW-1185">Reference proteome</keyword>
<sequence length="237" mass="25672">MLFKSSFVAAAVALFPGALAFSGKVLRIMPIGASITNGVGSSHGNGYRDDLYNLLERDGNVVNMVGSQKAGDFHHPHNEGYPGAVISEVNGHVQDAMPYYRPNVATILVGTNDCTRQLDPAGLPDRMYKLIDDVLNWPWLTMVVVATLPPNANPEGNALIDQYNAAMYSVAQRFNDQGRWVIVADVHSVVGLGDLVDGTHPNDAAFERMGQKFYEAIQVGESRGWLADVYGAPPVQD</sequence>